<dbReference type="AlphaFoldDB" id="A0A4U2YGX7"/>
<gene>
    <name evidence="1" type="ORF">FC770_15820</name>
</gene>
<organism evidence="1 2">
    <name type="scientific">Nocardioides jishulii</name>
    <dbReference type="NCBI Taxonomy" id="2575440"/>
    <lineage>
        <taxon>Bacteria</taxon>
        <taxon>Bacillati</taxon>
        <taxon>Actinomycetota</taxon>
        <taxon>Actinomycetes</taxon>
        <taxon>Propionibacteriales</taxon>
        <taxon>Nocardioidaceae</taxon>
        <taxon>Nocardioides</taxon>
    </lineage>
</organism>
<dbReference type="OrthoDB" id="618894at2"/>
<name>A0A4U2YGX7_9ACTN</name>
<dbReference type="Proteomes" id="UP000307808">
    <property type="component" value="Unassembled WGS sequence"/>
</dbReference>
<evidence type="ECO:0000313" key="1">
    <source>
        <dbReference type="EMBL" id="TKI60277.1"/>
    </source>
</evidence>
<dbReference type="EMBL" id="SZPY01000005">
    <property type="protein sequence ID" value="TKI60277.1"/>
    <property type="molecule type" value="Genomic_DNA"/>
</dbReference>
<protein>
    <submittedName>
        <fullName evidence="1">Uncharacterized protein</fullName>
    </submittedName>
</protein>
<keyword evidence="2" id="KW-1185">Reference proteome</keyword>
<sequence>MEQPGGGTVGVHLERSEEHGVQIDLLAERLGGRTTLGALLDDLKFTATPSLRGRLAGRAVQRAIAFDRHDQADRVWWPQGVTTSADADPTGTVEGRRVVVTTWYAKAEAGVGRGSRLTFLDLDTLRYRHVLLVEPVVDAEGRLELRPVRIHAGGVVWAGPWFHVAATARGFVSCHVGDLMRVADDNAHPDEIGVFDEESGGRVSSFGHHYVLPVRFAHRAYSDEGNVPLRYSFLSLDRSTQPPGLLAGEYGRNDQSTRLAQFDLDAETWLPQTDESGLSRPVLHEAGTVQMQGAVIARGRHHISVSRGPSPGTIFTGQPGRLRRHRFATPMGPEDLSYWPETDTLWSVSEWPRTRWIYSMRRSWFD</sequence>
<dbReference type="RefSeq" id="WP_137067288.1">
    <property type="nucleotide sequence ID" value="NZ_CP040748.1"/>
</dbReference>
<accession>A0A4U2YGX7</accession>
<comment type="caution">
    <text evidence="1">The sequence shown here is derived from an EMBL/GenBank/DDBJ whole genome shotgun (WGS) entry which is preliminary data.</text>
</comment>
<proteinExistence type="predicted"/>
<evidence type="ECO:0000313" key="2">
    <source>
        <dbReference type="Proteomes" id="UP000307808"/>
    </source>
</evidence>
<reference evidence="1 2" key="1">
    <citation type="submission" date="2019-04" db="EMBL/GenBank/DDBJ databases">
        <authorList>
            <person name="Dong K."/>
        </authorList>
    </citation>
    <scope>NUCLEOTIDE SEQUENCE [LARGE SCALE GENOMIC DNA]</scope>
    <source>
        <strain evidence="2">dk3543</strain>
    </source>
</reference>